<dbReference type="EMBL" id="SZYD01000003">
    <property type="protein sequence ID" value="KAD6794593.1"/>
    <property type="molecule type" value="Genomic_DNA"/>
</dbReference>
<protein>
    <submittedName>
        <fullName evidence="4">Uncharacterized protein</fullName>
    </submittedName>
</protein>
<comment type="caution">
    <text evidence="4">The sequence shown here is derived from an EMBL/GenBank/DDBJ whole genome shotgun (WGS) entry which is preliminary data.</text>
</comment>
<evidence type="ECO:0000313" key="5">
    <source>
        <dbReference type="Proteomes" id="UP000326396"/>
    </source>
</evidence>
<dbReference type="OrthoDB" id="671439at2759"/>
<dbReference type="Gene3D" id="3.30.559.10">
    <property type="entry name" value="Chloramphenicol acetyltransferase-like domain"/>
    <property type="match status" value="2"/>
</dbReference>
<proteinExistence type="inferred from homology"/>
<dbReference type="InterPro" id="IPR023213">
    <property type="entry name" value="CAT-like_dom_sf"/>
</dbReference>
<name>A0A5N6PL28_9ASTR</name>
<dbReference type="Proteomes" id="UP000326396">
    <property type="component" value="Linkage Group LG11"/>
</dbReference>
<keyword evidence="5" id="KW-1185">Reference proteome</keyword>
<accession>A0A5N6PL28</accession>
<evidence type="ECO:0000256" key="1">
    <source>
        <dbReference type="ARBA" id="ARBA00009861"/>
    </source>
</evidence>
<reference evidence="4 5" key="1">
    <citation type="submission" date="2019-05" db="EMBL/GenBank/DDBJ databases">
        <title>Mikania micrantha, genome provides insights into the molecular mechanism of rapid growth.</title>
        <authorList>
            <person name="Liu B."/>
        </authorList>
    </citation>
    <scope>NUCLEOTIDE SEQUENCE [LARGE SCALE GENOMIC DNA]</scope>
    <source>
        <strain evidence="4">NLD-2019</strain>
        <tissue evidence="4">Leaf</tissue>
    </source>
</reference>
<dbReference type="Pfam" id="PF02458">
    <property type="entry name" value="Transferase"/>
    <property type="match status" value="1"/>
</dbReference>
<evidence type="ECO:0000256" key="3">
    <source>
        <dbReference type="ARBA" id="ARBA00023315"/>
    </source>
</evidence>
<dbReference type="GO" id="GO:0016746">
    <property type="term" value="F:acyltransferase activity"/>
    <property type="evidence" value="ECO:0007669"/>
    <property type="project" value="UniProtKB-KW"/>
</dbReference>
<comment type="similarity">
    <text evidence="1">Belongs to the plant acyltransferase family.</text>
</comment>
<dbReference type="PANTHER" id="PTHR31623:SF86">
    <property type="entry name" value="DEACETYLVINDOLINE O-ACETYLTRANSFERASE"/>
    <property type="match status" value="1"/>
</dbReference>
<keyword evidence="2" id="KW-0808">Transferase</keyword>
<dbReference type="PANTHER" id="PTHR31623">
    <property type="entry name" value="F21J9.9"/>
    <property type="match status" value="1"/>
</dbReference>
<evidence type="ECO:0000313" key="4">
    <source>
        <dbReference type="EMBL" id="KAD6794593.1"/>
    </source>
</evidence>
<organism evidence="4 5">
    <name type="scientific">Mikania micrantha</name>
    <name type="common">bitter vine</name>
    <dbReference type="NCBI Taxonomy" id="192012"/>
    <lineage>
        <taxon>Eukaryota</taxon>
        <taxon>Viridiplantae</taxon>
        <taxon>Streptophyta</taxon>
        <taxon>Embryophyta</taxon>
        <taxon>Tracheophyta</taxon>
        <taxon>Spermatophyta</taxon>
        <taxon>Magnoliopsida</taxon>
        <taxon>eudicotyledons</taxon>
        <taxon>Gunneridae</taxon>
        <taxon>Pentapetalae</taxon>
        <taxon>asterids</taxon>
        <taxon>campanulids</taxon>
        <taxon>Asterales</taxon>
        <taxon>Asteraceae</taxon>
        <taxon>Asteroideae</taxon>
        <taxon>Heliantheae alliance</taxon>
        <taxon>Eupatorieae</taxon>
        <taxon>Mikania</taxon>
    </lineage>
</organism>
<sequence length="450" mass="49855">MKTMMMMILRSGRSSRQLHTIISQETIKPSSPTPSHLHTYNLSPIDLFAMKAYLPLIFFYPKHPNCNLTFDHKSRLLKQSLSHSLTQYYPFAGRMSGPTSPSVDCNDDGVVFIEARTDTRLDTFLNLRQQDETFYQLFANDLASYSSPRNTSLVGVQLNHFACGGVGLAVSMSHVIGDGSTLGSFLSHWASLARYGSIDHKQVQAFNPVFLHSPPIDSNPGRSSQPTAPDHTNVVSRKFVFPNSKLSELKNKVVSEGVNNPSRLEVLTSLLYRTAVASSVSGGFKKSCLFMMVNVRDKFVQKLPQSTIGNVASVMMIPSPTIGLTKESSLSMVVSEIKKHKLQLDGIESVQQVAEILNSNRSKLRNQRPEAAGDVLVWCSSLCGFPINKLDFGWGNPTGTIPAIRSLHKNGFMLIDTPDGDGIEAWVVMEKQLMEVFENHKDLLPFCQTI</sequence>
<gene>
    <name evidence="4" type="ORF">E3N88_05489</name>
</gene>
<evidence type="ECO:0000256" key="2">
    <source>
        <dbReference type="ARBA" id="ARBA00022679"/>
    </source>
</evidence>
<dbReference type="AlphaFoldDB" id="A0A5N6PL28"/>
<keyword evidence="3" id="KW-0012">Acyltransferase</keyword>